<dbReference type="PANTHER" id="PTHR23201">
    <property type="entry name" value="EXTENSIN, PROLINE-RICH PROTEIN"/>
    <property type="match status" value="1"/>
</dbReference>
<dbReference type="Pfam" id="PF02704">
    <property type="entry name" value="GASA"/>
    <property type="match status" value="1"/>
</dbReference>
<comment type="similarity">
    <text evidence="1">Belongs to the GASA family.</text>
</comment>
<gene>
    <name evidence="4" type="primary">LOC113871774</name>
</gene>
<evidence type="ECO:0000256" key="1">
    <source>
        <dbReference type="ARBA" id="ARBA00010582"/>
    </source>
</evidence>
<protein>
    <submittedName>
        <fullName evidence="4">Gibberellin-regulated protein 2-like</fullName>
    </submittedName>
</protein>
<dbReference type="InterPro" id="IPR003854">
    <property type="entry name" value="GASA"/>
</dbReference>
<evidence type="ECO:0000256" key="2">
    <source>
        <dbReference type="SAM" id="SignalP"/>
    </source>
</evidence>
<organism evidence="3 4">
    <name type="scientific">Abrus precatorius</name>
    <name type="common">Indian licorice</name>
    <name type="synonym">Glycine abrus</name>
    <dbReference type="NCBI Taxonomy" id="3816"/>
    <lineage>
        <taxon>Eukaryota</taxon>
        <taxon>Viridiplantae</taxon>
        <taxon>Streptophyta</taxon>
        <taxon>Embryophyta</taxon>
        <taxon>Tracheophyta</taxon>
        <taxon>Spermatophyta</taxon>
        <taxon>Magnoliopsida</taxon>
        <taxon>eudicotyledons</taxon>
        <taxon>Gunneridae</taxon>
        <taxon>Pentapetalae</taxon>
        <taxon>rosids</taxon>
        <taxon>fabids</taxon>
        <taxon>Fabales</taxon>
        <taxon>Fabaceae</taxon>
        <taxon>Papilionoideae</taxon>
        <taxon>50 kb inversion clade</taxon>
        <taxon>NPAAA clade</taxon>
        <taxon>indigoferoid/millettioid clade</taxon>
        <taxon>Abreae</taxon>
        <taxon>Abrus</taxon>
    </lineage>
</organism>
<dbReference type="AlphaFoldDB" id="A0A8B8M828"/>
<feature type="chain" id="PRO_5034726199" evidence="2">
    <location>
        <begin position="23"/>
        <end position="115"/>
    </location>
</feature>
<proteinExistence type="inferred from homology"/>
<dbReference type="OrthoDB" id="625265at2759"/>
<dbReference type="RefSeq" id="XP_027364680.1">
    <property type="nucleotide sequence ID" value="XM_027508879.1"/>
</dbReference>
<dbReference type="GeneID" id="113871774"/>
<evidence type="ECO:0000313" key="3">
    <source>
        <dbReference type="Proteomes" id="UP000694853"/>
    </source>
</evidence>
<evidence type="ECO:0000313" key="4">
    <source>
        <dbReference type="RefSeq" id="XP_027364680.1"/>
    </source>
</evidence>
<keyword evidence="3" id="KW-1185">Reference proteome</keyword>
<name>A0A8B8M828_ABRPR</name>
<sequence>MAFSKNTVILVILCFILIQVLENYGGNQHMVAAEQIGKIGSYNLHTDSVGIETGHYCAGKCNYRCSKASRQKMCLRACNSCCQRCNCVPPGTAGNRDECSCYASLTTHGGKLKCP</sequence>
<dbReference type="KEGG" id="aprc:113871774"/>
<accession>A0A8B8M828</accession>
<dbReference type="Proteomes" id="UP000694853">
    <property type="component" value="Unplaced"/>
</dbReference>
<dbReference type="PANTHER" id="PTHR23201:SF12">
    <property type="entry name" value="OS05G0432200 PROTEIN"/>
    <property type="match status" value="1"/>
</dbReference>
<feature type="signal peptide" evidence="2">
    <location>
        <begin position="1"/>
        <end position="22"/>
    </location>
</feature>
<reference evidence="4" key="2">
    <citation type="submission" date="2025-08" db="UniProtKB">
        <authorList>
            <consortium name="RefSeq"/>
        </authorList>
    </citation>
    <scope>IDENTIFICATION</scope>
    <source>
        <tissue evidence="4">Young leaves</tissue>
    </source>
</reference>
<keyword evidence="2" id="KW-0732">Signal</keyword>
<reference evidence="3" key="1">
    <citation type="journal article" date="2019" name="Toxins">
        <title>Detection of Abrin-Like and Prepropulchellin-Like Toxin Genes and Transcripts Using Whole Genome Sequencing and Full-Length Transcript Sequencing of Abrus precatorius.</title>
        <authorList>
            <person name="Hovde B.T."/>
            <person name="Daligault H.E."/>
            <person name="Hanschen E.R."/>
            <person name="Kunde Y.A."/>
            <person name="Johnson M.B."/>
            <person name="Starkenburg S.R."/>
            <person name="Johnson S.L."/>
        </authorList>
    </citation>
    <scope>NUCLEOTIDE SEQUENCE [LARGE SCALE GENOMIC DNA]</scope>
</reference>